<evidence type="ECO:0000256" key="1">
    <source>
        <dbReference type="ARBA" id="ARBA00000082"/>
    </source>
</evidence>
<dbReference type="SMART" id="SM00562">
    <property type="entry name" value="NDK"/>
    <property type="match status" value="1"/>
</dbReference>
<comment type="similarity">
    <text evidence="5 15">Belongs to the NDK family.</text>
</comment>
<evidence type="ECO:0000256" key="3">
    <source>
        <dbReference type="ARBA" id="ARBA00001946"/>
    </source>
</evidence>
<evidence type="ECO:0000256" key="8">
    <source>
        <dbReference type="ARBA" id="ARBA00022741"/>
    </source>
</evidence>
<keyword evidence="18" id="KW-1185">Reference proteome</keyword>
<keyword evidence="9 16" id="KW-0418">Kinase</keyword>
<comment type="catalytic activity">
    <reaction evidence="2">
        <text>a ribonucleoside 5'-diphosphate + ATP = a ribonucleoside 5'-triphosphate + ADP</text>
        <dbReference type="Rhea" id="RHEA:18113"/>
        <dbReference type="ChEBI" id="CHEBI:30616"/>
        <dbReference type="ChEBI" id="CHEBI:57930"/>
        <dbReference type="ChEBI" id="CHEBI:61557"/>
        <dbReference type="ChEBI" id="CHEBI:456216"/>
        <dbReference type="EC" id="2.7.4.6"/>
    </reaction>
</comment>
<evidence type="ECO:0000256" key="16">
    <source>
        <dbReference type="RuleBase" id="RU004013"/>
    </source>
</evidence>
<reference evidence="19" key="1">
    <citation type="submission" date="2025-08" db="UniProtKB">
        <authorList>
            <consortium name="RefSeq"/>
        </authorList>
    </citation>
    <scope>IDENTIFICATION</scope>
    <source>
        <tissue evidence="19">Muscle</tissue>
    </source>
</reference>
<comment type="catalytic activity">
    <reaction evidence="1 16">
        <text>a 2'-deoxyribonucleoside 5'-diphosphate + ATP = a 2'-deoxyribonucleoside 5'-triphosphate + ADP</text>
        <dbReference type="Rhea" id="RHEA:44640"/>
        <dbReference type="ChEBI" id="CHEBI:30616"/>
        <dbReference type="ChEBI" id="CHEBI:61560"/>
        <dbReference type="ChEBI" id="CHEBI:73316"/>
        <dbReference type="ChEBI" id="CHEBI:456216"/>
        <dbReference type="EC" id="2.7.4.6"/>
    </reaction>
</comment>
<dbReference type="GO" id="GO:0005759">
    <property type="term" value="C:mitochondrial matrix"/>
    <property type="evidence" value="ECO:0007669"/>
    <property type="project" value="UniProtKB-SubCell"/>
</dbReference>
<keyword evidence="7" id="KW-0479">Metal-binding</keyword>
<evidence type="ECO:0000256" key="13">
    <source>
        <dbReference type="ARBA" id="ARBA00060410"/>
    </source>
</evidence>
<evidence type="ECO:0000259" key="17">
    <source>
        <dbReference type="SMART" id="SM00562"/>
    </source>
</evidence>
<dbReference type="InterPro" id="IPR034907">
    <property type="entry name" value="NDK-like_dom"/>
</dbReference>
<dbReference type="GO" id="GO:0046872">
    <property type="term" value="F:metal ion binding"/>
    <property type="evidence" value="ECO:0007669"/>
    <property type="project" value="UniProtKB-KW"/>
</dbReference>
<dbReference type="CDD" id="cd04413">
    <property type="entry name" value="NDPk_I"/>
    <property type="match status" value="1"/>
</dbReference>
<proteinExistence type="inferred from homology"/>
<keyword evidence="8 16" id="KW-0547">Nucleotide-binding</keyword>
<dbReference type="Pfam" id="PF00334">
    <property type="entry name" value="NDK"/>
    <property type="match status" value="1"/>
</dbReference>
<comment type="caution">
    <text evidence="15">Lacks conserved residue(s) required for the propagation of feature annotation.</text>
</comment>
<dbReference type="GO" id="GO:0009117">
    <property type="term" value="P:nucleotide metabolic process"/>
    <property type="evidence" value="ECO:0007669"/>
    <property type="project" value="UniProtKB-KW"/>
</dbReference>
<evidence type="ECO:0000256" key="6">
    <source>
        <dbReference type="ARBA" id="ARBA00022679"/>
    </source>
</evidence>
<evidence type="ECO:0000256" key="12">
    <source>
        <dbReference type="ARBA" id="ARBA00023080"/>
    </source>
</evidence>
<evidence type="ECO:0000256" key="14">
    <source>
        <dbReference type="ARBA" id="ARBA00062505"/>
    </source>
</evidence>
<dbReference type="PANTHER" id="PTHR11349">
    <property type="entry name" value="NUCLEOSIDE DIPHOSPHATE KINASE"/>
    <property type="match status" value="1"/>
</dbReference>
<dbReference type="EC" id="2.7.4.6" evidence="16"/>
<dbReference type="GO" id="GO:0005758">
    <property type="term" value="C:mitochondrial intermembrane space"/>
    <property type="evidence" value="ECO:0007669"/>
    <property type="project" value="UniProtKB-SubCell"/>
</dbReference>
<dbReference type="GO" id="GO:0004550">
    <property type="term" value="F:nucleoside diphosphate kinase activity"/>
    <property type="evidence" value="ECO:0007669"/>
    <property type="project" value="UniProtKB-EC"/>
</dbReference>
<name>A0A8B7RT47_HIPAR</name>
<keyword evidence="12" id="KW-0546">Nucleotide metabolism</keyword>
<evidence type="ECO:0000256" key="4">
    <source>
        <dbReference type="ARBA" id="ARBA00004305"/>
    </source>
</evidence>
<dbReference type="GO" id="GO:0005524">
    <property type="term" value="F:ATP binding"/>
    <property type="evidence" value="ECO:0007669"/>
    <property type="project" value="UniProtKB-KW"/>
</dbReference>
<dbReference type="OrthoDB" id="2162449at2759"/>
<dbReference type="Gene3D" id="3.30.70.141">
    <property type="entry name" value="Nucleoside diphosphate kinase-like domain"/>
    <property type="match status" value="2"/>
</dbReference>
<sequence>MTRTRRKQDMRWEGVPLGPVWRNPTLGAQGVLSTRPLVHEAPRKELTGVSNPGWGAAPRPRQVPVAHLVGRVLHFSRLPCSSFTSHPEDGLWIPGDVAGGPSWNQERTLVAVKPDGVHRRLVGDVIQRFERRGFKLVGMKMLQVWEGPNVVCTSRAMIGHTDSAEAAPGTIRGDFSVHISRNVIHASDSVDGAQREIQLWFQSNELVDWADEGHRSSLYPA</sequence>
<evidence type="ECO:0000256" key="11">
    <source>
        <dbReference type="ARBA" id="ARBA00022842"/>
    </source>
</evidence>
<evidence type="ECO:0000256" key="5">
    <source>
        <dbReference type="ARBA" id="ARBA00008142"/>
    </source>
</evidence>
<organism evidence="18 19">
    <name type="scientific">Hipposideros armiger</name>
    <name type="common">Great Himalayan leaf-nosed bat</name>
    <dbReference type="NCBI Taxonomy" id="186990"/>
    <lineage>
        <taxon>Eukaryota</taxon>
        <taxon>Metazoa</taxon>
        <taxon>Chordata</taxon>
        <taxon>Craniata</taxon>
        <taxon>Vertebrata</taxon>
        <taxon>Euteleostomi</taxon>
        <taxon>Mammalia</taxon>
        <taxon>Eutheria</taxon>
        <taxon>Laurasiatheria</taxon>
        <taxon>Chiroptera</taxon>
        <taxon>Yinpterochiroptera</taxon>
        <taxon>Rhinolophoidea</taxon>
        <taxon>Hipposideridae</taxon>
        <taxon>Hipposideros</taxon>
    </lineage>
</organism>
<evidence type="ECO:0000256" key="2">
    <source>
        <dbReference type="ARBA" id="ARBA00000937"/>
    </source>
</evidence>
<comment type="subunit">
    <text evidence="14">Homohexamer. Interacts with OPA1. Interacts with CAPN8.</text>
</comment>
<comment type="subcellular location">
    <subcellularLocation>
        <location evidence="13">Mitochondrion intermembrane space</location>
        <topology evidence="13">Peripheral membrane protein</topology>
    </subcellularLocation>
    <subcellularLocation>
        <location evidence="4">Mitochondrion matrix</location>
    </subcellularLocation>
</comment>
<dbReference type="InterPro" id="IPR036850">
    <property type="entry name" value="NDK-like_dom_sf"/>
</dbReference>
<dbReference type="GeneID" id="109385943"/>
<evidence type="ECO:0000256" key="10">
    <source>
        <dbReference type="ARBA" id="ARBA00022840"/>
    </source>
</evidence>
<dbReference type="RefSeq" id="XP_019504259.1">
    <property type="nucleotide sequence ID" value="XM_019648714.1"/>
</dbReference>
<comment type="cofactor">
    <cofactor evidence="3">
        <name>Mg(2+)</name>
        <dbReference type="ChEBI" id="CHEBI:18420"/>
    </cofactor>
</comment>
<dbReference type="CTD" id="4833"/>
<dbReference type="AlphaFoldDB" id="A0A8B7RT47"/>
<dbReference type="Proteomes" id="UP000694851">
    <property type="component" value="Unplaced"/>
</dbReference>
<keyword evidence="6 16" id="KW-0808">Transferase</keyword>
<evidence type="ECO:0000256" key="7">
    <source>
        <dbReference type="ARBA" id="ARBA00022723"/>
    </source>
</evidence>
<evidence type="ECO:0000313" key="18">
    <source>
        <dbReference type="Proteomes" id="UP000694851"/>
    </source>
</evidence>
<evidence type="ECO:0000256" key="15">
    <source>
        <dbReference type="PROSITE-ProRule" id="PRU00706"/>
    </source>
</evidence>
<dbReference type="PROSITE" id="PS00469">
    <property type="entry name" value="NDPK"/>
    <property type="match status" value="1"/>
</dbReference>
<dbReference type="SUPFAM" id="SSF54919">
    <property type="entry name" value="Nucleoside diphosphate kinase, NDK"/>
    <property type="match status" value="1"/>
</dbReference>
<gene>
    <name evidence="19" type="primary">NME4</name>
</gene>
<accession>A0A8B7RT47</accession>
<keyword evidence="11" id="KW-0460">Magnesium</keyword>
<dbReference type="InterPro" id="IPR023005">
    <property type="entry name" value="Nucleoside_diP_kinase_AS"/>
</dbReference>
<evidence type="ECO:0000313" key="19">
    <source>
        <dbReference type="RefSeq" id="XP_019504259.1"/>
    </source>
</evidence>
<dbReference type="FunFam" id="3.30.70.141:FF:000017">
    <property type="entry name" value="Nucleoside diphosphate kinase"/>
    <property type="match status" value="1"/>
</dbReference>
<evidence type="ECO:0000256" key="9">
    <source>
        <dbReference type="ARBA" id="ARBA00022777"/>
    </source>
</evidence>
<keyword evidence="10 16" id="KW-0067">ATP-binding</keyword>
<feature type="domain" description="Nucleoside diphosphate kinase-like" evidence="17">
    <location>
        <begin position="105"/>
        <end position="208"/>
    </location>
</feature>
<protein>
    <recommendedName>
        <fullName evidence="16">Nucleoside diphosphate kinase</fullName>
        <ecNumber evidence="16">2.7.4.6</ecNumber>
    </recommendedName>
</protein>
<dbReference type="PROSITE" id="PS51374">
    <property type="entry name" value="NDPK_LIKE"/>
    <property type="match status" value="1"/>
</dbReference>